<dbReference type="InterPro" id="IPR036396">
    <property type="entry name" value="Cyt_P450_sf"/>
</dbReference>
<dbReference type="GO" id="GO:0020037">
    <property type="term" value="F:heme binding"/>
    <property type="evidence" value="ECO:0007669"/>
    <property type="project" value="InterPro"/>
</dbReference>
<gene>
    <name evidence="14" type="ORF">ARAM_002868</name>
</gene>
<dbReference type="PANTHER" id="PTHR46206">
    <property type="entry name" value="CYTOCHROME P450"/>
    <property type="match status" value="1"/>
</dbReference>
<evidence type="ECO:0000256" key="2">
    <source>
        <dbReference type="ARBA" id="ARBA00004370"/>
    </source>
</evidence>
<evidence type="ECO:0000256" key="5">
    <source>
        <dbReference type="ARBA" id="ARBA00022692"/>
    </source>
</evidence>
<dbReference type="PANTHER" id="PTHR46206:SF7">
    <property type="entry name" value="P450, PUTATIVE (EUROFUNG)-RELATED"/>
    <property type="match status" value="1"/>
</dbReference>
<evidence type="ECO:0000256" key="12">
    <source>
        <dbReference type="PIRSR" id="PIRSR602403-1"/>
    </source>
</evidence>
<dbReference type="Gene3D" id="1.10.630.10">
    <property type="entry name" value="Cytochrome P450"/>
    <property type="match status" value="1"/>
</dbReference>
<dbReference type="Proteomes" id="UP000034291">
    <property type="component" value="Unassembled WGS sequence"/>
</dbReference>
<proteinExistence type="inferred from homology"/>
<dbReference type="GO" id="GO:0016705">
    <property type="term" value="F:oxidoreductase activity, acting on paired donors, with incorporation or reduction of molecular oxygen"/>
    <property type="evidence" value="ECO:0007669"/>
    <property type="project" value="InterPro"/>
</dbReference>
<sequence length="554" mass="63162">MAALMAVNLYYIADRVVFACLVTGSLALLCYLIVVVADYLDGWSRRRALGDIPILDGGNKFSRLLRRNQSDLEHAKEYAKGYNQYIKAGKPYATKMQHDDYVVVLPQNAFKEYRNLPYDRVSFLHALEQLIDSKLHFNVITRLPIEALQSCNNEATLKNFHDLIVQEIDKYMPLVFSRKDSKQKVQVEIRLANKEQADWKEYSTGDAIFSICSNVAMSVIVGPEFGADQTLVDETVSVADTMEISRYTRTGSPRILRPLIWRFMPLFRGLRAKHAMYYARLAPEVQRRIDNVRMGQAKTDDDRPFTLLDSLINVAFKNGTLNRNEKNADEDEVVYLLVQVVVLFHLELTRPISANVTFQIFSILDHPEYIDPLRQEITDGLKALGGNWTSEMIKLTPKLESFARETFRMHEIGAFVGIRRVMKPLTLKTLDLSLKPGTLIVTPSVIAQRDPDNYPAAATFDGYRFYDACNGTCTPRLTTATSTFLVFSQGISTCPGRFLSAHMLRTIFMKFLLQHDMEPPQKEKLQAYGLPSLGFIYNPNRSVVMRVRPRHSTD</sequence>
<dbReference type="GO" id="GO:0016020">
    <property type="term" value="C:membrane"/>
    <property type="evidence" value="ECO:0007669"/>
    <property type="project" value="UniProtKB-SubCell"/>
</dbReference>
<comment type="subcellular location">
    <subcellularLocation>
        <location evidence="2">Membrane</location>
    </subcellularLocation>
</comment>
<dbReference type="AlphaFoldDB" id="A0A0F8UYP4"/>
<dbReference type="GO" id="GO:0019748">
    <property type="term" value="P:secondary metabolic process"/>
    <property type="evidence" value="ECO:0007669"/>
    <property type="project" value="UniProtKB-ARBA"/>
</dbReference>
<dbReference type="EMBL" id="JZBS01003146">
    <property type="protein sequence ID" value="KKK15911.1"/>
    <property type="molecule type" value="Genomic_DNA"/>
</dbReference>
<dbReference type="Pfam" id="PF00067">
    <property type="entry name" value="p450"/>
    <property type="match status" value="1"/>
</dbReference>
<evidence type="ECO:0008006" key="16">
    <source>
        <dbReference type="Google" id="ProtNLM"/>
    </source>
</evidence>
<evidence type="ECO:0000256" key="10">
    <source>
        <dbReference type="ARBA" id="ARBA00023033"/>
    </source>
</evidence>
<evidence type="ECO:0000256" key="9">
    <source>
        <dbReference type="ARBA" id="ARBA00023004"/>
    </source>
</evidence>
<dbReference type="CDD" id="cd11041">
    <property type="entry name" value="CYP503A1-like"/>
    <property type="match status" value="1"/>
</dbReference>
<evidence type="ECO:0000313" key="15">
    <source>
        <dbReference type="Proteomes" id="UP000034291"/>
    </source>
</evidence>
<evidence type="ECO:0000256" key="6">
    <source>
        <dbReference type="ARBA" id="ARBA00022723"/>
    </source>
</evidence>
<keyword evidence="8" id="KW-0560">Oxidoreductase</keyword>
<comment type="similarity">
    <text evidence="3">Belongs to the cytochrome P450 family.</text>
</comment>
<comment type="caution">
    <text evidence="14">The sequence shown here is derived from an EMBL/GenBank/DDBJ whole genome shotgun (WGS) entry which is preliminary data.</text>
</comment>
<name>A0A0F8UYP4_9EURO</name>
<evidence type="ECO:0000256" key="8">
    <source>
        <dbReference type="ARBA" id="ARBA00023002"/>
    </source>
</evidence>
<keyword evidence="11 13" id="KW-0472">Membrane</keyword>
<evidence type="ECO:0000256" key="3">
    <source>
        <dbReference type="ARBA" id="ARBA00010617"/>
    </source>
</evidence>
<evidence type="ECO:0000256" key="11">
    <source>
        <dbReference type="ARBA" id="ARBA00023136"/>
    </source>
</evidence>
<dbReference type="InterPro" id="IPR001128">
    <property type="entry name" value="Cyt_P450"/>
</dbReference>
<feature type="transmembrane region" description="Helical" evidence="13">
    <location>
        <begin position="16"/>
        <end position="40"/>
    </location>
</feature>
<evidence type="ECO:0000256" key="13">
    <source>
        <dbReference type="SAM" id="Phobius"/>
    </source>
</evidence>
<reference evidence="14 15" key="1">
    <citation type="submission" date="2015-02" db="EMBL/GenBank/DDBJ databases">
        <title>Draft Genome Sequences of Two Closely-Related Aflatoxigenic Aspergillus Species Obtained from the Cote d'Ivoire.</title>
        <authorList>
            <person name="Moore G.G."/>
            <person name="Beltz S.B."/>
            <person name="Mack B.M."/>
        </authorList>
    </citation>
    <scope>NUCLEOTIDE SEQUENCE [LARGE SCALE GENOMIC DNA]</scope>
    <source>
        <strain evidence="14 15">SRRC1468</strain>
    </source>
</reference>
<dbReference type="SUPFAM" id="SSF48264">
    <property type="entry name" value="Cytochrome P450"/>
    <property type="match status" value="1"/>
</dbReference>
<evidence type="ECO:0000256" key="7">
    <source>
        <dbReference type="ARBA" id="ARBA00022989"/>
    </source>
</evidence>
<dbReference type="STRING" id="308745.A0A0F8UYP4"/>
<keyword evidence="15" id="KW-1185">Reference proteome</keyword>
<keyword evidence="10" id="KW-0503">Monooxygenase</keyword>
<keyword evidence="7 13" id="KW-1133">Transmembrane helix</keyword>
<dbReference type="GO" id="GO:0004497">
    <property type="term" value="F:monooxygenase activity"/>
    <property type="evidence" value="ECO:0007669"/>
    <property type="project" value="UniProtKB-KW"/>
</dbReference>
<feature type="binding site" description="axial binding residue" evidence="12">
    <location>
        <position position="494"/>
    </location>
    <ligand>
        <name>heme</name>
        <dbReference type="ChEBI" id="CHEBI:30413"/>
    </ligand>
    <ligandPart>
        <name>Fe</name>
        <dbReference type="ChEBI" id="CHEBI:18248"/>
    </ligandPart>
</feature>
<dbReference type="GO" id="GO:0005506">
    <property type="term" value="F:iron ion binding"/>
    <property type="evidence" value="ECO:0007669"/>
    <property type="project" value="InterPro"/>
</dbReference>
<keyword evidence="6 12" id="KW-0479">Metal-binding</keyword>
<protein>
    <recommendedName>
        <fullName evidence="16">Cytochrome P450</fullName>
    </recommendedName>
</protein>
<evidence type="ECO:0000256" key="1">
    <source>
        <dbReference type="ARBA" id="ARBA00001971"/>
    </source>
</evidence>
<dbReference type="OrthoDB" id="1844152at2759"/>
<keyword evidence="4 12" id="KW-0349">Heme</keyword>
<accession>A0A0F8UYP4</accession>
<dbReference type="PRINTS" id="PR00465">
    <property type="entry name" value="EP450IV"/>
</dbReference>
<dbReference type="InterPro" id="IPR002403">
    <property type="entry name" value="Cyt_P450_E_grp-IV"/>
</dbReference>
<keyword evidence="9 12" id="KW-0408">Iron</keyword>
<comment type="cofactor">
    <cofactor evidence="1 12">
        <name>heme</name>
        <dbReference type="ChEBI" id="CHEBI:30413"/>
    </cofactor>
</comment>
<evidence type="ECO:0000313" key="14">
    <source>
        <dbReference type="EMBL" id="KKK15911.1"/>
    </source>
</evidence>
<organism evidence="14 15">
    <name type="scientific">Aspergillus rambellii</name>
    <dbReference type="NCBI Taxonomy" id="308745"/>
    <lineage>
        <taxon>Eukaryota</taxon>
        <taxon>Fungi</taxon>
        <taxon>Dikarya</taxon>
        <taxon>Ascomycota</taxon>
        <taxon>Pezizomycotina</taxon>
        <taxon>Eurotiomycetes</taxon>
        <taxon>Eurotiomycetidae</taxon>
        <taxon>Eurotiales</taxon>
        <taxon>Aspergillaceae</taxon>
        <taxon>Aspergillus</taxon>
        <taxon>Aspergillus subgen. Nidulantes</taxon>
    </lineage>
</organism>
<keyword evidence="5 13" id="KW-0812">Transmembrane</keyword>
<evidence type="ECO:0000256" key="4">
    <source>
        <dbReference type="ARBA" id="ARBA00022617"/>
    </source>
</evidence>